<evidence type="ECO:0000313" key="2">
    <source>
        <dbReference type="EMBL" id="MFB9105873.1"/>
    </source>
</evidence>
<dbReference type="Gene3D" id="3.90.550.10">
    <property type="entry name" value="Spore Coat Polysaccharide Biosynthesis Protein SpsA, Chain A"/>
    <property type="match status" value="1"/>
</dbReference>
<sequence length="320" mass="37770">MKNILVSIIIPTYNRAHLIPETLDSVLKQSYTNWECLVIDDGSSDNTGEIVNSYCKKDQRFKYYHRPVNVTKGANACRNFGFEISKGEYVNWFDDDDVMLNSFIEEKVLNIRDKLNFVISTGYYVDGNLKNERLIPLKDKEGLFKEYVLWKSHILTPSVFFKRDFLLNKDLFNLKIYRGQETEFFSRLFFKTNKKNYKIVNTPTFLYRQHANTKTQRSQSFENKYLISQVYIALKNLERGILLNDTEIINKLIKGLVYFLFRSAQNNYVKTTYSIGFNLFKSIYKIKPIYAVKVYFVTIVLVIYGKESYKMESWLMNTGL</sequence>
<gene>
    <name evidence="2" type="ORF">ACFFU1_13280</name>
</gene>
<dbReference type="RefSeq" id="WP_290272283.1">
    <property type="nucleotide sequence ID" value="NZ_JAUFQP010000013.1"/>
</dbReference>
<comment type="caution">
    <text evidence="2">The sequence shown here is derived from an EMBL/GenBank/DDBJ whole genome shotgun (WGS) entry which is preliminary data.</text>
</comment>
<accession>A0ABV5H1U8</accession>
<evidence type="ECO:0000259" key="1">
    <source>
        <dbReference type="Pfam" id="PF00535"/>
    </source>
</evidence>
<dbReference type="InterPro" id="IPR001173">
    <property type="entry name" value="Glyco_trans_2-like"/>
</dbReference>
<feature type="domain" description="Glycosyltransferase 2-like" evidence="1">
    <location>
        <begin position="7"/>
        <end position="157"/>
    </location>
</feature>
<organism evidence="2 3">
    <name type="scientific">Algibacter miyuki</name>
    <dbReference type="NCBI Taxonomy" id="1306933"/>
    <lineage>
        <taxon>Bacteria</taxon>
        <taxon>Pseudomonadati</taxon>
        <taxon>Bacteroidota</taxon>
        <taxon>Flavobacteriia</taxon>
        <taxon>Flavobacteriales</taxon>
        <taxon>Flavobacteriaceae</taxon>
        <taxon>Algibacter</taxon>
    </lineage>
</organism>
<dbReference type="Pfam" id="PF00535">
    <property type="entry name" value="Glycos_transf_2"/>
    <property type="match status" value="1"/>
</dbReference>
<keyword evidence="3" id="KW-1185">Reference proteome</keyword>
<reference evidence="2 3" key="1">
    <citation type="submission" date="2024-09" db="EMBL/GenBank/DDBJ databases">
        <authorList>
            <person name="Sun Q."/>
            <person name="Mori K."/>
        </authorList>
    </citation>
    <scope>NUCLEOTIDE SEQUENCE [LARGE SCALE GENOMIC DNA]</scope>
    <source>
        <strain evidence="2 3">CECT 8300</strain>
    </source>
</reference>
<dbReference type="SUPFAM" id="SSF53448">
    <property type="entry name" value="Nucleotide-diphospho-sugar transferases"/>
    <property type="match status" value="1"/>
</dbReference>
<dbReference type="PANTHER" id="PTHR22916">
    <property type="entry name" value="GLYCOSYLTRANSFERASE"/>
    <property type="match status" value="1"/>
</dbReference>
<dbReference type="InterPro" id="IPR029044">
    <property type="entry name" value="Nucleotide-diphossugar_trans"/>
</dbReference>
<dbReference type="PANTHER" id="PTHR22916:SF3">
    <property type="entry name" value="UDP-GLCNAC:BETAGAL BETA-1,3-N-ACETYLGLUCOSAMINYLTRANSFERASE-LIKE PROTEIN 1"/>
    <property type="match status" value="1"/>
</dbReference>
<dbReference type="EMBL" id="JBHMFA010000009">
    <property type="protein sequence ID" value="MFB9105873.1"/>
    <property type="molecule type" value="Genomic_DNA"/>
</dbReference>
<proteinExistence type="predicted"/>
<evidence type="ECO:0000313" key="3">
    <source>
        <dbReference type="Proteomes" id="UP001589590"/>
    </source>
</evidence>
<name>A0ABV5H1U8_9FLAO</name>
<dbReference type="Proteomes" id="UP001589590">
    <property type="component" value="Unassembled WGS sequence"/>
</dbReference>
<protein>
    <submittedName>
        <fullName evidence="2">Glycosyltransferase family 2 protein</fullName>
    </submittedName>
</protein>